<accession>A0ABN9Y8H5</accession>
<feature type="compositionally biased region" description="Acidic residues" evidence="1">
    <location>
        <begin position="1"/>
        <end position="10"/>
    </location>
</feature>
<dbReference type="Proteomes" id="UP001189429">
    <property type="component" value="Unassembled WGS sequence"/>
</dbReference>
<feature type="compositionally biased region" description="Pro residues" evidence="1">
    <location>
        <begin position="229"/>
        <end position="238"/>
    </location>
</feature>
<reference evidence="2" key="1">
    <citation type="submission" date="2023-10" db="EMBL/GenBank/DDBJ databases">
        <authorList>
            <person name="Chen Y."/>
            <person name="Shah S."/>
            <person name="Dougan E. K."/>
            <person name="Thang M."/>
            <person name="Chan C."/>
        </authorList>
    </citation>
    <scope>NUCLEOTIDE SEQUENCE [LARGE SCALE GENOMIC DNA]</scope>
</reference>
<evidence type="ECO:0000256" key="1">
    <source>
        <dbReference type="SAM" id="MobiDB-lite"/>
    </source>
</evidence>
<keyword evidence="3" id="KW-1185">Reference proteome</keyword>
<evidence type="ECO:0000313" key="2">
    <source>
        <dbReference type="EMBL" id="CAK0908931.1"/>
    </source>
</evidence>
<feature type="compositionally biased region" description="Basic and acidic residues" evidence="1">
    <location>
        <begin position="156"/>
        <end position="172"/>
    </location>
</feature>
<name>A0ABN9Y8H5_9DINO</name>
<protein>
    <submittedName>
        <fullName evidence="2">Uncharacterized protein</fullName>
    </submittedName>
</protein>
<feature type="region of interest" description="Disordered" evidence="1">
    <location>
        <begin position="1"/>
        <end position="65"/>
    </location>
</feature>
<gene>
    <name evidence="2" type="ORF">PCOR1329_LOCUS83487</name>
</gene>
<feature type="region of interest" description="Disordered" evidence="1">
    <location>
        <begin position="149"/>
        <end position="261"/>
    </location>
</feature>
<feature type="compositionally biased region" description="Pro residues" evidence="1">
    <location>
        <begin position="27"/>
        <end position="46"/>
    </location>
</feature>
<proteinExistence type="predicted"/>
<comment type="caution">
    <text evidence="2">The sequence shown here is derived from an EMBL/GenBank/DDBJ whole genome shotgun (WGS) entry which is preliminary data.</text>
</comment>
<sequence>MPPDIEDAAEDAPPPPPLPPDGAAADGPPPPPPREAPPAARAPPATPAAGAPEAPPGPRSLGPAELAGRKCSYCSAPALAREVPGMKVKYCGDCWNWWAASGLEGKVSGAHMTPACAFPPPPPPPPAHPPPARCAEVRQACGVVDASTAQGVPLAEPKREHAKLPTELERQGRYRRGKQNEEEDLPLGPTSVLCRPALAEEERTRTRTRTTPRPVPPTPPWGVEGVAALPPPTPPPGPTRKKSGRTWRRRSRGRRRPRRRT</sequence>
<dbReference type="EMBL" id="CAUYUJ010022101">
    <property type="protein sequence ID" value="CAK0908931.1"/>
    <property type="molecule type" value="Genomic_DNA"/>
</dbReference>
<feature type="non-terminal residue" evidence="2">
    <location>
        <position position="261"/>
    </location>
</feature>
<organism evidence="2 3">
    <name type="scientific">Prorocentrum cordatum</name>
    <dbReference type="NCBI Taxonomy" id="2364126"/>
    <lineage>
        <taxon>Eukaryota</taxon>
        <taxon>Sar</taxon>
        <taxon>Alveolata</taxon>
        <taxon>Dinophyceae</taxon>
        <taxon>Prorocentrales</taxon>
        <taxon>Prorocentraceae</taxon>
        <taxon>Prorocentrum</taxon>
    </lineage>
</organism>
<evidence type="ECO:0000313" key="3">
    <source>
        <dbReference type="Proteomes" id="UP001189429"/>
    </source>
</evidence>
<feature type="compositionally biased region" description="Basic residues" evidence="1">
    <location>
        <begin position="239"/>
        <end position="261"/>
    </location>
</feature>